<evidence type="ECO:0000256" key="2">
    <source>
        <dbReference type="ARBA" id="ARBA00004749"/>
    </source>
</evidence>
<accession>A0A1Y5SEU4</accession>
<evidence type="ECO:0000259" key="8">
    <source>
        <dbReference type="Pfam" id="PF01494"/>
    </source>
</evidence>
<dbReference type="EMBL" id="FWFV01000004">
    <property type="protein sequence ID" value="SLN39162.1"/>
    <property type="molecule type" value="Genomic_DNA"/>
</dbReference>
<evidence type="ECO:0000313" key="9">
    <source>
        <dbReference type="EMBL" id="SLN39162.1"/>
    </source>
</evidence>
<dbReference type="EC" id="1.14.13.-" evidence="9"/>
<dbReference type="InterPro" id="IPR051205">
    <property type="entry name" value="UbiH/COQ6_monooxygenase"/>
</dbReference>
<dbReference type="InterPro" id="IPR002938">
    <property type="entry name" value="FAD-bd"/>
</dbReference>
<reference evidence="9 10" key="1">
    <citation type="submission" date="2017-03" db="EMBL/GenBank/DDBJ databases">
        <authorList>
            <person name="Afonso C.L."/>
            <person name="Miller P.J."/>
            <person name="Scott M.A."/>
            <person name="Spackman E."/>
            <person name="Goraichik I."/>
            <person name="Dimitrov K.M."/>
            <person name="Suarez D.L."/>
            <person name="Swayne D.E."/>
        </authorList>
    </citation>
    <scope>NUCLEOTIDE SEQUENCE [LARGE SCALE GENOMIC DNA]</scope>
    <source>
        <strain evidence="9 10">CECT 7066</strain>
    </source>
</reference>
<evidence type="ECO:0000256" key="1">
    <source>
        <dbReference type="ARBA" id="ARBA00001974"/>
    </source>
</evidence>
<dbReference type="Gene3D" id="3.50.50.60">
    <property type="entry name" value="FAD/NAD(P)-binding domain"/>
    <property type="match status" value="2"/>
</dbReference>
<comment type="cofactor">
    <cofactor evidence="1">
        <name>FAD</name>
        <dbReference type="ChEBI" id="CHEBI:57692"/>
    </cofactor>
</comment>
<dbReference type="NCBIfam" id="TIGR01988">
    <property type="entry name" value="Ubi-OHases"/>
    <property type="match status" value="1"/>
</dbReference>
<keyword evidence="5" id="KW-0274">FAD</keyword>
<dbReference type="GO" id="GO:0071949">
    <property type="term" value="F:FAD binding"/>
    <property type="evidence" value="ECO:0007669"/>
    <property type="project" value="InterPro"/>
</dbReference>
<feature type="domain" description="FAD-binding" evidence="8">
    <location>
        <begin position="5"/>
        <end position="342"/>
    </location>
</feature>
<evidence type="ECO:0000256" key="6">
    <source>
        <dbReference type="ARBA" id="ARBA00023002"/>
    </source>
</evidence>
<dbReference type="PANTHER" id="PTHR43876">
    <property type="entry name" value="UBIQUINONE BIOSYNTHESIS MONOOXYGENASE COQ6, MITOCHONDRIAL"/>
    <property type="match status" value="1"/>
</dbReference>
<gene>
    <name evidence="9" type="primary">ubiF_2</name>
    <name evidence="9" type="ORF">PAM7066_01658</name>
</gene>
<dbReference type="InterPro" id="IPR010971">
    <property type="entry name" value="UbiH/COQ6"/>
</dbReference>
<comment type="similarity">
    <text evidence="3">Belongs to the UbiH/COQ6 family.</text>
</comment>
<dbReference type="SUPFAM" id="SSF51905">
    <property type="entry name" value="FAD/NAD(P)-binding domain"/>
    <property type="match status" value="1"/>
</dbReference>
<proteinExistence type="inferred from homology"/>
<dbReference type="Proteomes" id="UP000193870">
    <property type="component" value="Unassembled WGS sequence"/>
</dbReference>
<dbReference type="GO" id="GO:0004497">
    <property type="term" value="F:monooxygenase activity"/>
    <property type="evidence" value="ECO:0007669"/>
    <property type="project" value="UniProtKB-KW"/>
</dbReference>
<evidence type="ECO:0000256" key="3">
    <source>
        <dbReference type="ARBA" id="ARBA00005349"/>
    </source>
</evidence>
<organism evidence="9 10">
    <name type="scientific">Palleronia marisminoris</name>
    <dbReference type="NCBI Taxonomy" id="315423"/>
    <lineage>
        <taxon>Bacteria</taxon>
        <taxon>Pseudomonadati</taxon>
        <taxon>Pseudomonadota</taxon>
        <taxon>Alphaproteobacteria</taxon>
        <taxon>Rhodobacterales</taxon>
        <taxon>Roseobacteraceae</taxon>
        <taxon>Palleronia</taxon>
    </lineage>
</organism>
<evidence type="ECO:0000313" key="10">
    <source>
        <dbReference type="Proteomes" id="UP000193870"/>
    </source>
</evidence>
<keyword evidence="10" id="KW-1185">Reference proteome</keyword>
<evidence type="ECO:0000256" key="5">
    <source>
        <dbReference type="ARBA" id="ARBA00022827"/>
    </source>
</evidence>
<dbReference type="GO" id="GO:0016705">
    <property type="term" value="F:oxidoreductase activity, acting on paired donors, with incorporation or reduction of molecular oxygen"/>
    <property type="evidence" value="ECO:0007669"/>
    <property type="project" value="InterPro"/>
</dbReference>
<dbReference type="GO" id="GO:0006744">
    <property type="term" value="P:ubiquinone biosynthetic process"/>
    <property type="evidence" value="ECO:0007669"/>
    <property type="project" value="UniProtKB-UniPathway"/>
</dbReference>
<keyword evidence="4" id="KW-0285">Flavoprotein</keyword>
<dbReference type="PANTHER" id="PTHR43876:SF7">
    <property type="entry name" value="UBIQUINONE BIOSYNTHESIS MONOOXYGENASE COQ6, MITOCHONDRIAL"/>
    <property type="match status" value="1"/>
</dbReference>
<dbReference type="PRINTS" id="PR00420">
    <property type="entry name" value="RNGMNOXGNASE"/>
</dbReference>
<dbReference type="UniPathway" id="UPA00232"/>
<keyword evidence="7" id="KW-0503">Monooxygenase</keyword>
<sequence>MRAMDTDIFISGAGISGMVLAALLAKRGWRVTICDPSTPPDGEAAEGSDLRSTAYLEPSVDVLREAELWEHLSPDATPLEALRVMDSTGWPPQQTALRTFRPDDLGLGAFGWNVMNWRAHQTLSAALREAPGVDLRLGTGFADMTARDDKAFVTLTDGRRLTARLVVGADGRASPVREAAGIDTRIQRYGQKALAFACTHAEPHQHVSTEIYNSGGAMVTVPLADHDGRAASSIVWMDDGARVTELARMDEATFNARLTERALHVMGPMQRATPLRVWPIVTQTARALTAKRTVLVAEAAHVLPPIGAQGLNTSIADIATLADCLQEDPGAPEGLARYARARQADMLGRAAAIDAYNRLCRSNLGPVQKLRAEGLKLVNDVAPLRRRVMMAGMGALRSDRTAAPR</sequence>
<evidence type="ECO:0000256" key="4">
    <source>
        <dbReference type="ARBA" id="ARBA00022630"/>
    </source>
</evidence>
<dbReference type="Pfam" id="PF01494">
    <property type="entry name" value="FAD_binding_3"/>
    <property type="match status" value="1"/>
</dbReference>
<keyword evidence="6 9" id="KW-0560">Oxidoreductase</keyword>
<dbReference type="STRING" id="315423.SAMN04488020_10435"/>
<name>A0A1Y5SEU4_9RHOB</name>
<evidence type="ECO:0000256" key="7">
    <source>
        <dbReference type="ARBA" id="ARBA00023033"/>
    </source>
</evidence>
<comment type="pathway">
    <text evidence="2">Cofactor biosynthesis; ubiquinone biosynthesis.</text>
</comment>
<dbReference type="InterPro" id="IPR036188">
    <property type="entry name" value="FAD/NAD-bd_sf"/>
</dbReference>
<protein>
    <submittedName>
        <fullName evidence="9">2-octaprenyl-3-methyl-6-methoxy-1,4-benzoquinol hydroxylase</fullName>
        <ecNumber evidence="9">1.14.13.-</ecNumber>
    </submittedName>
</protein>
<dbReference type="AlphaFoldDB" id="A0A1Y5SEU4"/>